<evidence type="ECO:0000313" key="2">
    <source>
        <dbReference type="Proteomes" id="UP000053989"/>
    </source>
</evidence>
<sequence length="107" mass="11733">MRVPTPHATFPLPAPAPPLASLDLDLCKESTREFNAPICMYRAASSLFFGGACFATSPARVYHIMDVVADMCDFCSAMGIEYEGKLARRTRSTYTSLVCLSFETLVI</sequence>
<gene>
    <name evidence="1" type="ORF">SCLCIDRAFT_1223295</name>
</gene>
<organism evidence="1 2">
    <name type="scientific">Scleroderma citrinum Foug A</name>
    <dbReference type="NCBI Taxonomy" id="1036808"/>
    <lineage>
        <taxon>Eukaryota</taxon>
        <taxon>Fungi</taxon>
        <taxon>Dikarya</taxon>
        <taxon>Basidiomycota</taxon>
        <taxon>Agaricomycotina</taxon>
        <taxon>Agaricomycetes</taxon>
        <taxon>Agaricomycetidae</taxon>
        <taxon>Boletales</taxon>
        <taxon>Sclerodermatineae</taxon>
        <taxon>Sclerodermataceae</taxon>
        <taxon>Scleroderma</taxon>
    </lineage>
</organism>
<protein>
    <submittedName>
        <fullName evidence="1">Uncharacterized protein</fullName>
    </submittedName>
</protein>
<evidence type="ECO:0000313" key="1">
    <source>
        <dbReference type="EMBL" id="KIM52968.1"/>
    </source>
</evidence>
<accession>A0A0C2YTG9</accession>
<dbReference type="Proteomes" id="UP000053989">
    <property type="component" value="Unassembled WGS sequence"/>
</dbReference>
<keyword evidence="2" id="KW-1185">Reference proteome</keyword>
<dbReference type="AlphaFoldDB" id="A0A0C2YTG9"/>
<reference evidence="2" key="2">
    <citation type="submission" date="2015-01" db="EMBL/GenBank/DDBJ databases">
        <title>Evolutionary Origins and Diversification of the Mycorrhizal Mutualists.</title>
        <authorList>
            <consortium name="DOE Joint Genome Institute"/>
            <consortium name="Mycorrhizal Genomics Consortium"/>
            <person name="Kohler A."/>
            <person name="Kuo A."/>
            <person name="Nagy L.G."/>
            <person name="Floudas D."/>
            <person name="Copeland A."/>
            <person name="Barry K.W."/>
            <person name="Cichocki N."/>
            <person name="Veneault-Fourrey C."/>
            <person name="LaButti K."/>
            <person name="Lindquist E.A."/>
            <person name="Lipzen A."/>
            <person name="Lundell T."/>
            <person name="Morin E."/>
            <person name="Murat C."/>
            <person name="Riley R."/>
            <person name="Ohm R."/>
            <person name="Sun H."/>
            <person name="Tunlid A."/>
            <person name="Henrissat B."/>
            <person name="Grigoriev I.V."/>
            <person name="Hibbett D.S."/>
            <person name="Martin F."/>
        </authorList>
    </citation>
    <scope>NUCLEOTIDE SEQUENCE [LARGE SCALE GENOMIC DNA]</scope>
    <source>
        <strain evidence="2">Foug A</strain>
    </source>
</reference>
<reference evidence="1 2" key="1">
    <citation type="submission" date="2014-04" db="EMBL/GenBank/DDBJ databases">
        <authorList>
            <consortium name="DOE Joint Genome Institute"/>
            <person name="Kuo A."/>
            <person name="Kohler A."/>
            <person name="Nagy L.G."/>
            <person name="Floudas D."/>
            <person name="Copeland A."/>
            <person name="Barry K.W."/>
            <person name="Cichocki N."/>
            <person name="Veneault-Fourrey C."/>
            <person name="LaButti K."/>
            <person name="Lindquist E.A."/>
            <person name="Lipzen A."/>
            <person name="Lundell T."/>
            <person name="Morin E."/>
            <person name="Murat C."/>
            <person name="Sun H."/>
            <person name="Tunlid A."/>
            <person name="Henrissat B."/>
            <person name="Grigoriev I.V."/>
            <person name="Hibbett D.S."/>
            <person name="Martin F."/>
            <person name="Nordberg H.P."/>
            <person name="Cantor M.N."/>
            <person name="Hua S.X."/>
        </authorList>
    </citation>
    <scope>NUCLEOTIDE SEQUENCE [LARGE SCALE GENOMIC DNA]</scope>
    <source>
        <strain evidence="1 2">Foug A</strain>
    </source>
</reference>
<dbReference type="EMBL" id="KN822194">
    <property type="protein sequence ID" value="KIM52968.1"/>
    <property type="molecule type" value="Genomic_DNA"/>
</dbReference>
<name>A0A0C2YTG9_9AGAM</name>
<proteinExistence type="predicted"/>
<dbReference type="HOGENOM" id="CLU_2211506_0_0_1"/>
<dbReference type="InParanoid" id="A0A0C2YTG9"/>